<comment type="caution">
    <text evidence="2">The sequence shown here is derived from an EMBL/GenBank/DDBJ whole genome shotgun (WGS) entry which is preliminary data.</text>
</comment>
<feature type="region of interest" description="Disordered" evidence="1">
    <location>
        <begin position="31"/>
        <end position="66"/>
    </location>
</feature>
<sequence>MLNLHDMKEQPGQSILNLYYVLYCLTRPPRKNTPKGSQTQSQPQTHSKAAATNEDSSSSEPSFDCPNPLVKLGQASSLILDWPLLEYRSERLEDESYLIQHRTCCCIDSHLLKLYLIGFPVEVNKDRFLLANRMEIPSHFRFDCLDRASNIFAVS</sequence>
<reference evidence="2 3" key="1">
    <citation type="submission" date="2024-01" db="EMBL/GenBank/DDBJ databases">
        <title>The genomes of 5 underutilized Papilionoideae crops provide insights into root nodulation and disease resistanc.</title>
        <authorList>
            <person name="Jiang F."/>
        </authorList>
    </citation>
    <scope>NUCLEOTIDE SEQUENCE [LARGE SCALE GENOMIC DNA]</scope>
    <source>
        <strain evidence="2">LVBAO_FW01</strain>
        <tissue evidence="2">Leaves</tissue>
    </source>
</reference>
<evidence type="ECO:0000256" key="1">
    <source>
        <dbReference type="SAM" id="MobiDB-lite"/>
    </source>
</evidence>
<accession>A0AAN9JFR1</accession>
<dbReference type="EMBL" id="JAYMYQ010000057">
    <property type="protein sequence ID" value="KAK7296908.1"/>
    <property type="molecule type" value="Genomic_DNA"/>
</dbReference>
<protein>
    <submittedName>
        <fullName evidence="2">Uncharacterized protein</fullName>
    </submittedName>
</protein>
<proteinExistence type="predicted"/>
<dbReference type="AlphaFoldDB" id="A0AAN9JFR1"/>
<name>A0AAN9JFR1_CANGL</name>
<gene>
    <name evidence="2" type="ORF">VNO77_49339</name>
</gene>
<organism evidence="2 3">
    <name type="scientific">Canavalia gladiata</name>
    <name type="common">Sword bean</name>
    <name type="synonym">Dolichos gladiatus</name>
    <dbReference type="NCBI Taxonomy" id="3824"/>
    <lineage>
        <taxon>Eukaryota</taxon>
        <taxon>Viridiplantae</taxon>
        <taxon>Streptophyta</taxon>
        <taxon>Embryophyta</taxon>
        <taxon>Tracheophyta</taxon>
        <taxon>Spermatophyta</taxon>
        <taxon>Magnoliopsida</taxon>
        <taxon>eudicotyledons</taxon>
        <taxon>Gunneridae</taxon>
        <taxon>Pentapetalae</taxon>
        <taxon>rosids</taxon>
        <taxon>fabids</taxon>
        <taxon>Fabales</taxon>
        <taxon>Fabaceae</taxon>
        <taxon>Papilionoideae</taxon>
        <taxon>50 kb inversion clade</taxon>
        <taxon>NPAAA clade</taxon>
        <taxon>indigoferoid/millettioid clade</taxon>
        <taxon>Phaseoleae</taxon>
        <taxon>Canavalia</taxon>
    </lineage>
</organism>
<dbReference type="Proteomes" id="UP001367508">
    <property type="component" value="Unassembled WGS sequence"/>
</dbReference>
<evidence type="ECO:0000313" key="3">
    <source>
        <dbReference type="Proteomes" id="UP001367508"/>
    </source>
</evidence>
<evidence type="ECO:0000313" key="2">
    <source>
        <dbReference type="EMBL" id="KAK7296908.1"/>
    </source>
</evidence>
<feature type="compositionally biased region" description="Polar residues" evidence="1">
    <location>
        <begin position="34"/>
        <end position="47"/>
    </location>
</feature>
<keyword evidence="3" id="KW-1185">Reference proteome</keyword>